<protein>
    <submittedName>
        <fullName evidence="1">Uncharacterized protein</fullName>
    </submittedName>
</protein>
<proteinExistence type="predicted"/>
<keyword evidence="2" id="KW-1185">Reference proteome</keyword>
<accession>A0A0D9QPI7</accession>
<name>A0A0D9QPI7_PLAFR</name>
<gene>
    <name evidence="1" type="ORF">AK88_02759</name>
</gene>
<sequence length="140" mass="16593">MKKAQNEVIKFMPFDLKNKQSLINLYKMLSKDYKCGELHENIILNPDHKSSFLYVQQSQHEIIFGFKDTNNDLYQRLLKLKDNKIFGYEQTKQDEKISNLIKNIQNYSYIKGGAIVTFHKSLLKNYILTQIQKLKELSDK</sequence>
<dbReference type="Proteomes" id="UP000054561">
    <property type="component" value="Unassembled WGS sequence"/>
</dbReference>
<reference evidence="1 2" key="1">
    <citation type="submission" date="2014-03" db="EMBL/GenBank/DDBJ databases">
        <title>The Genome Sequence of Plasmodium fragile nilgiri.</title>
        <authorList>
            <consortium name="The Broad Institute Genomics Platform"/>
            <consortium name="The Broad Institute Genome Sequencing Center for Infectious Disease"/>
            <person name="Neafsey D."/>
            <person name="Duraisingh M."/>
            <person name="Young S.K."/>
            <person name="Zeng Q."/>
            <person name="Gargeya S."/>
            <person name="Abouelleil A."/>
            <person name="Alvarado L."/>
            <person name="Chapman S.B."/>
            <person name="Gainer-Dewar J."/>
            <person name="Goldberg J."/>
            <person name="Griggs A."/>
            <person name="Gujja S."/>
            <person name="Hansen M."/>
            <person name="Howarth C."/>
            <person name="Imamovic A."/>
            <person name="Larimer J."/>
            <person name="Pearson M."/>
            <person name="Poon T.W."/>
            <person name="Priest M."/>
            <person name="Roberts A."/>
            <person name="Saif S."/>
            <person name="Shea T."/>
            <person name="Sykes S."/>
            <person name="Wortman J."/>
            <person name="Nusbaum C."/>
            <person name="Birren B."/>
        </authorList>
    </citation>
    <scope>NUCLEOTIDE SEQUENCE [LARGE SCALE GENOMIC DNA]</scope>
    <source>
        <strain evidence="2">nilgiri</strain>
    </source>
</reference>
<dbReference type="GeneID" id="24268073"/>
<dbReference type="VEuPathDB" id="PlasmoDB:AK88_02759"/>
<dbReference type="RefSeq" id="XP_012335805.1">
    <property type="nucleotide sequence ID" value="XM_012480382.1"/>
</dbReference>
<dbReference type="OrthoDB" id="390430at2759"/>
<dbReference type="AlphaFoldDB" id="A0A0D9QPI7"/>
<dbReference type="EMBL" id="KQ001672">
    <property type="protein sequence ID" value="KJP87591.1"/>
    <property type="molecule type" value="Genomic_DNA"/>
</dbReference>
<dbReference type="OMA" id="EYICGEI"/>
<evidence type="ECO:0000313" key="1">
    <source>
        <dbReference type="EMBL" id="KJP87591.1"/>
    </source>
</evidence>
<organism evidence="1 2">
    <name type="scientific">Plasmodium fragile</name>
    <dbReference type="NCBI Taxonomy" id="5857"/>
    <lineage>
        <taxon>Eukaryota</taxon>
        <taxon>Sar</taxon>
        <taxon>Alveolata</taxon>
        <taxon>Apicomplexa</taxon>
        <taxon>Aconoidasida</taxon>
        <taxon>Haemosporida</taxon>
        <taxon>Plasmodiidae</taxon>
        <taxon>Plasmodium</taxon>
        <taxon>Plasmodium (Plasmodium)</taxon>
    </lineage>
</organism>
<evidence type="ECO:0000313" key="2">
    <source>
        <dbReference type="Proteomes" id="UP000054561"/>
    </source>
</evidence>